<gene>
    <name evidence="1" type="ORF">IDH45_28090</name>
</gene>
<evidence type="ECO:0000313" key="1">
    <source>
        <dbReference type="EMBL" id="MBD2865849.1"/>
    </source>
</evidence>
<organism evidence="1 2">
    <name type="scientific">Paenibacillus oceani</name>
    <dbReference type="NCBI Taxonomy" id="2772510"/>
    <lineage>
        <taxon>Bacteria</taxon>
        <taxon>Bacillati</taxon>
        <taxon>Bacillota</taxon>
        <taxon>Bacilli</taxon>
        <taxon>Bacillales</taxon>
        <taxon>Paenibacillaceae</taxon>
        <taxon>Paenibacillus</taxon>
    </lineage>
</organism>
<dbReference type="EMBL" id="JACXJA010000048">
    <property type="protein sequence ID" value="MBD2865849.1"/>
    <property type="molecule type" value="Genomic_DNA"/>
</dbReference>
<dbReference type="PROSITE" id="PS51257">
    <property type="entry name" value="PROKAR_LIPOPROTEIN"/>
    <property type="match status" value="1"/>
</dbReference>
<name>A0A927H3U1_9BACL</name>
<evidence type="ECO:0008006" key="3">
    <source>
        <dbReference type="Google" id="ProtNLM"/>
    </source>
</evidence>
<accession>A0A927H3U1</accession>
<dbReference type="Proteomes" id="UP000639396">
    <property type="component" value="Unassembled WGS sequence"/>
</dbReference>
<dbReference type="RefSeq" id="WP_190931469.1">
    <property type="nucleotide sequence ID" value="NZ_JACXJA010000048.1"/>
</dbReference>
<keyword evidence="2" id="KW-1185">Reference proteome</keyword>
<reference evidence="1" key="1">
    <citation type="submission" date="2020-09" db="EMBL/GenBank/DDBJ databases">
        <title>A novel bacterium of genus Paenibacillus, isolated from South China Sea.</title>
        <authorList>
            <person name="Huang H."/>
            <person name="Mo K."/>
            <person name="Hu Y."/>
        </authorList>
    </citation>
    <scope>NUCLEOTIDE SEQUENCE</scope>
    <source>
        <strain evidence="1">IB182363</strain>
    </source>
</reference>
<proteinExistence type="predicted"/>
<comment type="caution">
    <text evidence="1">The sequence shown here is derived from an EMBL/GenBank/DDBJ whole genome shotgun (WGS) entry which is preliminary data.</text>
</comment>
<dbReference type="AlphaFoldDB" id="A0A927H3U1"/>
<evidence type="ECO:0000313" key="2">
    <source>
        <dbReference type="Proteomes" id="UP000639396"/>
    </source>
</evidence>
<protein>
    <recommendedName>
        <fullName evidence="3">Lipoprotein</fullName>
    </recommendedName>
</protein>
<sequence length="140" mass="16325">MKCAYRIAWFSLLLLLVVSCQSREIYKPASQAVSNSNYSALALSRESREGLEHWSIDVDLGGQWFLDLKLKYLKEDQVSRLRIDAFGFLAEFSTDNFQEGLTTKKIKIEGFPEKAEVKLTWWKGEEQYEGKEVYQLKWSK</sequence>